<feature type="binding site" evidence="12">
    <location>
        <position position="306"/>
    </location>
    <ligand>
        <name>UDP-N-acetyl-alpha-D-glucosamine</name>
        <dbReference type="ChEBI" id="CHEBI:57705"/>
    </ligand>
</feature>
<feature type="binding site" evidence="12">
    <location>
        <position position="328"/>
    </location>
    <ligand>
        <name>UDP-N-acetyl-alpha-D-glucosamine</name>
        <dbReference type="ChEBI" id="CHEBI:57705"/>
    </ligand>
</feature>
<dbReference type="EMBL" id="CP035492">
    <property type="protein sequence ID" value="QAY67722.1"/>
    <property type="molecule type" value="Genomic_DNA"/>
</dbReference>
<feature type="binding site" evidence="12">
    <location>
        <begin position="122"/>
        <end position="126"/>
    </location>
    <ligand>
        <name>UDP-N-acetyl-alpha-D-glucosamine</name>
        <dbReference type="ChEBI" id="CHEBI:57705"/>
    </ligand>
</feature>
<evidence type="ECO:0000256" key="11">
    <source>
        <dbReference type="ARBA" id="ARBA00047527"/>
    </source>
</evidence>
<feature type="binding site" evidence="12">
    <location>
        <position position="93"/>
    </location>
    <ligand>
        <name>UDP-N-acetyl-alpha-D-glucosamine</name>
        <dbReference type="ChEBI" id="CHEBI:57705"/>
    </ligand>
</feature>
<gene>
    <name evidence="12 14" type="primary">murA</name>
    <name evidence="14" type="ORF">ET464_16360</name>
</gene>
<feature type="domain" description="Enolpyruvate transferase" evidence="13">
    <location>
        <begin position="6"/>
        <end position="407"/>
    </location>
</feature>
<evidence type="ECO:0000259" key="13">
    <source>
        <dbReference type="Pfam" id="PF00275"/>
    </source>
</evidence>
<dbReference type="PANTHER" id="PTHR43783">
    <property type="entry name" value="UDP-N-ACETYLGLUCOSAMINE 1-CARBOXYVINYLTRANSFERASE"/>
    <property type="match status" value="1"/>
</dbReference>
<evidence type="ECO:0000256" key="10">
    <source>
        <dbReference type="ARBA" id="ARBA00038367"/>
    </source>
</evidence>
<comment type="caution">
    <text evidence="12">Lacks conserved residue(s) required for the propagation of feature annotation.</text>
</comment>
<comment type="pathway">
    <text evidence="2 12">Cell wall biogenesis; peptidoglycan biosynthesis.</text>
</comment>
<dbReference type="GO" id="GO:0008360">
    <property type="term" value="P:regulation of cell shape"/>
    <property type="evidence" value="ECO:0007669"/>
    <property type="project" value="UniProtKB-KW"/>
</dbReference>
<dbReference type="InterPro" id="IPR001986">
    <property type="entry name" value="Enolpyruvate_Tfrase_dom"/>
</dbReference>
<evidence type="ECO:0000256" key="6">
    <source>
        <dbReference type="ARBA" id="ARBA00022960"/>
    </source>
</evidence>
<dbReference type="OrthoDB" id="9803760at2"/>
<feature type="modified residue" description="2-(S-cysteinyl)pyruvic acid O-phosphothioketal" evidence="12">
    <location>
        <position position="117"/>
    </location>
</feature>
<dbReference type="UniPathway" id="UPA00219"/>
<evidence type="ECO:0000256" key="4">
    <source>
        <dbReference type="ARBA" id="ARBA00022618"/>
    </source>
</evidence>
<keyword evidence="3 12" id="KW-0963">Cytoplasm</keyword>
<evidence type="ECO:0000256" key="1">
    <source>
        <dbReference type="ARBA" id="ARBA00004496"/>
    </source>
</evidence>
<reference evidence="14 15" key="1">
    <citation type="submission" date="2019-01" db="EMBL/GenBank/DDBJ databases">
        <title>Genome sequencing of strain FW100M-2.</title>
        <authorList>
            <person name="Heo J."/>
            <person name="Kim S.-J."/>
            <person name="Kim J.-S."/>
            <person name="Hong S.-B."/>
            <person name="Kwon S.-W."/>
        </authorList>
    </citation>
    <scope>NUCLEOTIDE SEQUENCE [LARGE SCALE GENOMIC DNA]</scope>
    <source>
        <strain evidence="14 15">FW100M-2</strain>
    </source>
</reference>
<dbReference type="FunFam" id="3.65.10.10:FF:000001">
    <property type="entry name" value="UDP-N-acetylglucosamine 1-carboxyvinyltransferase"/>
    <property type="match status" value="1"/>
</dbReference>
<evidence type="ECO:0000256" key="8">
    <source>
        <dbReference type="ARBA" id="ARBA00023306"/>
    </source>
</evidence>
<protein>
    <recommendedName>
        <fullName evidence="12">UDP-N-acetylglucosamine 1-carboxyvinyltransferase</fullName>
        <ecNumber evidence="12">2.5.1.7</ecNumber>
    </recommendedName>
    <alternativeName>
        <fullName evidence="12">Enoylpyruvate transferase</fullName>
    </alternativeName>
    <alternativeName>
        <fullName evidence="12">UDP-N-acetylglucosamine enolpyruvyl transferase</fullName>
        <shortName evidence="12">EPT</shortName>
    </alternativeName>
</protein>
<comment type="catalytic activity">
    <reaction evidence="11 12">
        <text>phosphoenolpyruvate + UDP-N-acetyl-alpha-D-glucosamine = UDP-N-acetyl-3-O-(1-carboxyvinyl)-alpha-D-glucosamine + phosphate</text>
        <dbReference type="Rhea" id="RHEA:18681"/>
        <dbReference type="ChEBI" id="CHEBI:43474"/>
        <dbReference type="ChEBI" id="CHEBI:57705"/>
        <dbReference type="ChEBI" id="CHEBI:58702"/>
        <dbReference type="ChEBI" id="CHEBI:68483"/>
        <dbReference type="EC" id="2.5.1.7"/>
    </reaction>
</comment>
<keyword evidence="8 12" id="KW-0131">Cell cycle</keyword>
<dbReference type="NCBIfam" id="NF006873">
    <property type="entry name" value="PRK09369.1"/>
    <property type="match status" value="1"/>
</dbReference>
<dbReference type="InterPro" id="IPR005750">
    <property type="entry name" value="UDP_GlcNAc_COvinyl_MurA"/>
</dbReference>
<dbReference type="Proteomes" id="UP000293568">
    <property type="component" value="Chromosome"/>
</dbReference>
<evidence type="ECO:0000256" key="12">
    <source>
        <dbReference type="HAMAP-Rule" id="MF_00111"/>
    </source>
</evidence>
<keyword evidence="5 12" id="KW-0808">Transferase</keyword>
<keyword evidence="7 12" id="KW-0573">Peptidoglycan synthesis</keyword>
<keyword evidence="12" id="KW-0670">Pyruvate</keyword>
<dbReference type="InterPro" id="IPR013792">
    <property type="entry name" value="RNA3'P_cycl/enolpyr_Trfase_a/b"/>
</dbReference>
<evidence type="ECO:0000313" key="14">
    <source>
        <dbReference type="EMBL" id="QAY67722.1"/>
    </source>
</evidence>
<comment type="subcellular location">
    <subcellularLocation>
        <location evidence="1 12">Cytoplasm</location>
    </subcellularLocation>
</comment>
<organism evidence="14 15">
    <name type="scientific">Paenibacillus protaetiae</name>
    <dbReference type="NCBI Taxonomy" id="2509456"/>
    <lineage>
        <taxon>Bacteria</taxon>
        <taxon>Bacillati</taxon>
        <taxon>Bacillota</taxon>
        <taxon>Bacilli</taxon>
        <taxon>Bacillales</taxon>
        <taxon>Paenibacillaceae</taxon>
        <taxon>Paenibacillus</taxon>
    </lineage>
</organism>
<feature type="active site" description="Proton donor" evidence="12">
    <location>
        <position position="117"/>
    </location>
</feature>
<dbReference type="GO" id="GO:0051301">
    <property type="term" value="P:cell division"/>
    <property type="evidence" value="ECO:0007669"/>
    <property type="project" value="UniProtKB-KW"/>
</dbReference>
<dbReference type="RefSeq" id="WP_129442782.1">
    <property type="nucleotide sequence ID" value="NZ_CP035492.1"/>
</dbReference>
<dbReference type="InterPro" id="IPR036968">
    <property type="entry name" value="Enolpyruvate_Tfrase_sf"/>
</dbReference>
<dbReference type="PANTHER" id="PTHR43783:SF1">
    <property type="entry name" value="UDP-N-ACETYLGLUCOSAMINE 1-CARBOXYVINYLTRANSFERASE"/>
    <property type="match status" value="1"/>
</dbReference>
<evidence type="ECO:0000256" key="9">
    <source>
        <dbReference type="ARBA" id="ARBA00023316"/>
    </source>
</evidence>
<proteinExistence type="inferred from homology"/>
<comment type="function">
    <text evidence="12">Cell wall formation. Adds enolpyruvyl to UDP-N-acetylglucosamine.</text>
</comment>
<keyword evidence="6 12" id="KW-0133">Cell shape</keyword>
<dbReference type="SUPFAM" id="SSF55205">
    <property type="entry name" value="EPT/RTPC-like"/>
    <property type="match status" value="1"/>
</dbReference>
<sequence length="471" mass="49591">MTKIIVRGGRRLSGTVRVSGAKNAVLPILAASLLATEGVSVIHDVPLLDDVMTIKSVLASLGAQLNYNEETMHINAERLVTYEAPYELVRKMRASFLIMGPLLARVGKVRISLPGGCAIGTRPIDQHLKGFEAMGAEITLGQGFIEASTDSKLKGAKIYLDVPSVGATENIMMAAALAEGTTVIENAAKEPEIVDLANYINAMGGKVRGAGTGLIRIEGVDRMYGVVHQVIPDRVEAGTYMVAAAITGGDVFVEGAIADHLTPVISKLEEMGVQITASDNGIRVQSDGRLKAVDVKTLPHPGFPTDMQSQMMALLLCSEGTSVITETVFENRFMHVAEFQKMNAQIKVEGRTAIVNGNVPLTGAKVCATDLRAGAALICAALRAEGATEVSGIHHVDRGYVNITGKLASLGALIERVETDAPAAAVSIPAAPDDKEVPVAVAVAAGAEDTDAASFKRDKEVPVLKVRPTWA</sequence>
<dbReference type="AlphaFoldDB" id="A0A4P6EXD6"/>
<evidence type="ECO:0000256" key="2">
    <source>
        <dbReference type="ARBA" id="ARBA00004752"/>
    </source>
</evidence>
<dbReference type="GO" id="GO:0019277">
    <property type="term" value="P:UDP-N-acetylgalactosamine biosynthetic process"/>
    <property type="evidence" value="ECO:0007669"/>
    <property type="project" value="InterPro"/>
</dbReference>
<accession>A0A4P6EXD6</accession>
<dbReference type="GO" id="GO:0071555">
    <property type="term" value="P:cell wall organization"/>
    <property type="evidence" value="ECO:0007669"/>
    <property type="project" value="UniProtKB-KW"/>
</dbReference>
<dbReference type="InterPro" id="IPR050068">
    <property type="entry name" value="MurA_subfamily"/>
</dbReference>
<evidence type="ECO:0000256" key="5">
    <source>
        <dbReference type="ARBA" id="ARBA00022679"/>
    </source>
</evidence>
<keyword evidence="4 12" id="KW-0132">Cell division</keyword>
<evidence type="ECO:0000256" key="7">
    <source>
        <dbReference type="ARBA" id="ARBA00022984"/>
    </source>
</evidence>
<comment type="similarity">
    <text evidence="10 12">Belongs to the EPSP synthase family. MurA subfamily.</text>
</comment>
<dbReference type="NCBIfam" id="TIGR01072">
    <property type="entry name" value="murA"/>
    <property type="match status" value="1"/>
</dbReference>
<dbReference type="Pfam" id="PF00275">
    <property type="entry name" value="EPSP_synthase"/>
    <property type="match status" value="1"/>
</dbReference>
<keyword evidence="15" id="KW-1185">Reference proteome</keyword>
<name>A0A4P6EXD6_9BACL</name>
<dbReference type="HAMAP" id="MF_00111">
    <property type="entry name" value="MurA"/>
    <property type="match status" value="1"/>
</dbReference>
<evidence type="ECO:0000256" key="3">
    <source>
        <dbReference type="ARBA" id="ARBA00022490"/>
    </source>
</evidence>
<dbReference type="GO" id="GO:0009252">
    <property type="term" value="P:peptidoglycan biosynthetic process"/>
    <property type="evidence" value="ECO:0007669"/>
    <property type="project" value="UniProtKB-UniRule"/>
</dbReference>
<feature type="binding site" evidence="12">
    <location>
        <begin position="22"/>
        <end position="23"/>
    </location>
    <ligand>
        <name>phosphoenolpyruvate</name>
        <dbReference type="ChEBI" id="CHEBI:58702"/>
    </ligand>
</feature>
<dbReference type="GO" id="GO:0005737">
    <property type="term" value="C:cytoplasm"/>
    <property type="evidence" value="ECO:0007669"/>
    <property type="project" value="UniProtKB-SubCell"/>
</dbReference>
<dbReference type="EC" id="2.5.1.7" evidence="12"/>
<dbReference type="CDD" id="cd01555">
    <property type="entry name" value="UdpNAET"/>
    <property type="match status" value="1"/>
</dbReference>
<evidence type="ECO:0000313" key="15">
    <source>
        <dbReference type="Proteomes" id="UP000293568"/>
    </source>
</evidence>
<dbReference type="KEGG" id="pprt:ET464_16360"/>
<dbReference type="Gene3D" id="3.65.10.10">
    <property type="entry name" value="Enolpyruvate transferase domain"/>
    <property type="match status" value="2"/>
</dbReference>
<keyword evidence="9 12" id="KW-0961">Cell wall biogenesis/degradation</keyword>
<dbReference type="GO" id="GO:0008760">
    <property type="term" value="F:UDP-N-acetylglucosamine 1-carboxyvinyltransferase activity"/>
    <property type="evidence" value="ECO:0007669"/>
    <property type="project" value="UniProtKB-UniRule"/>
</dbReference>